<feature type="chain" id="PRO_5040773710" evidence="1">
    <location>
        <begin position="18"/>
        <end position="126"/>
    </location>
</feature>
<evidence type="ECO:0000313" key="3">
    <source>
        <dbReference type="Proteomes" id="UP001144471"/>
    </source>
</evidence>
<keyword evidence="1" id="KW-0732">Signal</keyword>
<dbReference type="EMBL" id="BSDY01000002">
    <property type="protein sequence ID" value="GLI55074.1"/>
    <property type="molecule type" value="Genomic_DNA"/>
</dbReference>
<dbReference type="Proteomes" id="UP001144471">
    <property type="component" value="Unassembled WGS sequence"/>
</dbReference>
<protein>
    <submittedName>
        <fullName evidence="2">Uncharacterized protein</fullName>
    </submittedName>
</protein>
<keyword evidence="3" id="KW-1185">Reference proteome</keyword>
<dbReference type="RefSeq" id="WP_281833317.1">
    <property type="nucleotide sequence ID" value="NZ_BSDY01000002.1"/>
</dbReference>
<sequence length="126" mass="14578">MKRVLYLMLLLSAVSLGKGNFEASEAILETHFEIEYPSITDGNTKLEDIDYDLTISQNKALLELEIESVLGDENWSKLDKQVFEEVVLKLVRSIRAEMDNPDLEVSVFVKLDQDFKDYHLLFNKTY</sequence>
<proteinExistence type="predicted"/>
<evidence type="ECO:0000256" key="1">
    <source>
        <dbReference type="SAM" id="SignalP"/>
    </source>
</evidence>
<comment type="caution">
    <text evidence="2">The sequence shown here is derived from an EMBL/GenBank/DDBJ whole genome shotgun (WGS) entry which is preliminary data.</text>
</comment>
<accession>A0A9W6GGZ6</accession>
<dbReference type="AlphaFoldDB" id="A0A9W6GGZ6"/>
<reference evidence="2" key="1">
    <citation type="submission" date="2022-12" db="EMBL/GenBank/DDBJ databases">
        <title>Reference genome sequencing for broad-spectrum identification of bacterial and archaeal isolates by mass spectrometry.</title>
        <authorList>
            <person name="Sekiguchi Y."/>
            <person name="Tourlousse D.M."/>
        </authorList>
    </citation>
    <scope>NUCLEOTIDE SEQUENCE</scope>
    <source>
        <strain evidence="2">10succ1</strain>
    </source>
</reference>
<feature type="signal peptide" evidence="1">
    <location>
        <begin position="1"/>
        <end position="17"/>
    </location>
</feature>
<organism evidence="2 3">
    <name type="scientific">Propionigenium maris DSM 9537</name>
    <dbReference type="NCBI Taxonomy" id="1123000"/>
    <lineage>
        <taxon>Bacteria</taxon>
        <taxon>Fusobacteriati</taxon>
        <taxon>Fusobacteriota</taxon>
        <taxon>Fusobacteriia</taxon>
        <taxon>Fusobacteriales</taxon>
        <taxon>Fusobacteriaceae</taxon>
        <taxon>Propionigenium</taxon>
    </lineage>
</organism>
<name>A0A9W6GGZ6_9FUSO</name>
<evidence type="ECO:0000313" key="2">
    <source>
        <dbReference type="EMBL" id="GLI55074.1"/>
    </source>
</evidence>
<gene>
    <name evidence="2" type="ORF">PM10SUCC1_05890</name>
</gene>